<dbReference type="Proteomes" id="UP000235786">
    <property type="component" value="Unassembled WGS sequence"/>
</dbReference>
<gene>
    <name evidence="2" type="ORF">L207DRAFT_638489</name>
</gene>
<feature type="compositionally biased region" description="Basic and acidic residues" evidence="1">
    <location>
        <begin position="63"/>
        <end position="73"/>
    </location>
</feature>
<organism evidence="2 3">
    <name type="scientific">Hyaloscypha variabilis (strain UAMH 11265 / GT02V1 / F)</name>
    <name type="common">Meliniomyces variabilis</name>
    <dbReference type="NCBI Taxonomy" id="1149755"/>
    <lineage>
        <taxon>Eukaryota</taxon>
        <taxon>Fungi</taxon>
        <taxon>Dikarya</taxon>
        <taxon>Ascomycota</taxon>
        <taxon>Pezizomycotina</taxon>
        <taxon>Leotiomycetes</taxon>
        <taxon>Helotiales</taxon>
        <taxon>Hyaloscyphaceae</taxon>
        <taxon>Hyaloscypha</taxon>
        <taxon>Hyaloscypha variabilis</taxon>
    </lineage>
</organism>
<protein>
    <submittedName>
        <fullName evidence="2">Uncharacterized protein</fullName>
    </submittedName>
</protein>
<dbReference type="AlphaFoldDB" id="A0A2J6R918"/>
<feature type="region of interest" description="Disordered" evidence="1">
    <location>
        <begin position="63"/>
        <end position="82"/>
    </location>
</feature>
<keyword evidence="3" id="KW-1185">Reference proteome</keyword>
<name>A0A2J6R918_HYAVF</name>
<evidence type="ECO:0000313" key="2">
    <source>
        <dbReference type="EMBL" id="PMD35029.1"/>
    </source>
</evidence>
<dbReference type="EMBL" id="KZ613953">
    <property type="protein sequence ID" value="PMD35029.1"/>
    <property type="molecule type" value="Genomic_DNA"/>
</dbReference>
<proteinExistence type="predicted"/>
<evidence type="ECO:0000313" key="3">
    <source>
        <dbReference type="Proteomes" id="UP000235786"/>
    </source>
</evidence>
<evidence type="ECO:0000256" key="1">
    <source>
        <dbReference type="SAM" id="MobiDB-lite"/>
    </source>
</evidence>
<dbReference type="OrthoDB" id="3519400at2759"/>
<reference evidence="2 3" key="1">
    <citation type="submission" date="2016-04" db="EMBL/GenBank/DDBJ databases">
        <title>A degradative enzymes factory behind the ericoid mycorrhizal symbiosis.</title>
        <authorList>
            <consortium name="DOE Joint Genome Institute"/>
            <person name="Martino E."/>
            <person name="Morin E."/>
            <person name="Grelet G."/>
            <person name="Kuo A."/>
            <person name="Kohler A."/>
            <person name="Daghino S."/>
            <person name="Barry K."/>
            <person name="Choi C."/>
            <person name="Cichocki N."/>
            <person name="Clum A."/>
            <person name="Copeland A."/>
            <person name="Hainaut M."/>
            <person name="Haridas S."/>
            <person name="Labutti K."/>
            <person name="Lindquist E."/>
            <person name="Lipzen A."/>
            <person name="Khouja H.-R."/>
            <person name="Murat C."/>
            <person name="Ohm R."/>
            <person name="Olson A."/>
            <person name="Spatafora J."/>
            <person name="Veneault-Fourrey C."/>
            <person name="Henrissat B."/>
            <person name="Grigoriev I."/>
            <person name="Martin F."/>
            <person name="Perotto S."/>
        </authorList>
    </citation>
    <scope>NUCLEOTIDE SEQUENCE [LARGE SCALE GENOMIC DNA]</scope>
    <source>
        <strain evidence="2 3">F</strain>
    </source>
</reference>
<sequence length="82" mass="9733">MASSSSDKQYYLITNVRTTSSSQQDQREIDLHAQSWKLPYTIDDKDLMFDGKPLNMLYEENRYHAEHRGASREHRGRSRQKK</sequence>
<accession>A0A2J6R918</accession>